<sequence length="180" mass="19245">MAATQSDTADAVKPPAAALPSSSPPTSPSLPECAPSPAPAAPPEPDMRQVSGDPPIAALATTAAAASASTPTSPMTAAPNTQPSADFPPVASSRDGDDDADEAMMELELLLLSGKRRRVKVRYDDRVGEVLERVWRDWPEDWRTSDPRPANAQALRLLYLGRFLEPKTTLDGLSVRYYTF</sequence>
<gene>
    <name evidence="3" type="ORF">Rhopal_006384-T1</name>
</gene>
<dbReference type="InterPro" id="IPR029071">
    <property type="entry name" value="Ubiquitin-like_domsf"/>
</dbReference>
<evidence type="ECO:0000256" key="1">
    <source>
        <dbReference type="SAM" id="MobiDB-lite"/>
    </source>
</evidence>
<feature type="compositionally biased region" description="Low complexity" evidence="1">
    <location>
        <begin position="54"/>
        <end position="79"/>
    </location>
</feature>
<evidence type="ECO:0000259" key="2">
    <source>
        <dbReference type="Pfam" id="PF13881"/>
    </source>
</evidence>
<feature type="region of interest" description="Disordered" evidence="1">
    <location>
        <begin position="1"/>
        <end position="101"/>
    </location>
</feature>
<dbReference type="AlphaFoldDB" id="A0AAV5GL79"/>
<comment type="caution">
    <text evidence="3">The sequence shown here is derived from an EMBL/GenBank/DDBJ whole genome shotgun (WGS) entry which is preliminary data.</text>
</comment>
<feature type="compositionally biased region" description="Pro residues" evidence="1">
    <location>
        <begin position="22"/>
        <end position="44"/>
    </location>
</feature>
<organism evidence="3 4">
    <name type="scientific">Rhodotorula paludigena</name>
    <dbReference type="NCBI Taxonomy" id="86838"/>
    <lineage>
        <taxon>Eukaryota</taxon>
        <taxon>Fungi</taxon>
        <taxon>Dikarya</taxon>
        <taxon>Basidiomycota</taxon>
        <taxon>Pucciniomycotina</taxon>
        <taxon>Microbotryomycetes</taxon>
        <taxon>Sporidiobolales</taxon>
        <taxon>Sporidiobolaceae</taxon>
        <taxon>Rhodotorula</taxon>
    </lineage>
</organism>
<accession>A0AAV5GL79</accession>
<feature type="domain" description="UBL3-like ubiquitin" evidence="2">
    <location>
        <begin position="104"/>
        <end position="173"/>
    </location>
</feature>
<dbReference type="Proteomes" id="UP001342314">
    <property type="component" value="Unassembled WGS sequence"/>
</dbReference>
<keyword evidence="4" id="KW-1185">Reference proteome</keyword>
<evidence type="ECO:0000313" key="4">
    <source>
        <dbReference type="Proteomes" id="UP001342314"/>
    </source>
</evidence>
<dbReference type="SUPFAM" id="SSF54236">
    <property type="entry name" value="Ubiquitin-like"/>
    <property type="match status" value="1"/>
</dbReference>
<protein>
    <recommendedName>
        <fullName evidence="2">UBL3-like ubiquitin domain-containing protein</fullName>
    </recommendedName>
</protein>
<dbReference type="Gene3D" id="3.10.20.90">
    <property type="entry name" value="Phosphatidylinositol 3-kinase Catalytic Subunit, Chain A, domain 1"/>
    <property type="match status" value="1"/>
</dbReference>
<reference evidence="3 4" key="1">
    <citation type="submission" date="2021-12" db="EMBL/GenBank/DDBJ databases">
        <title>High titer production of polyol ester of fatty acids by Rhodotorula paludigena BS15 towards product separation-free biomass refinery.</title>
        <authorList>
            <person name="Mano J."/>
            <person name="Ono H."/>
            <person name="Tanaka T."/>
            <person name="Naito K."/>
            <person name="Sushida H."/>
            <person name="Ike M."/>
            <person name="Tokuyasu K."/>
            <person name="Kitaoka M."/>
        </authorList>
    </citation>
    <scope>NUCLEOTIDE SEQUENCE [LARGE SCALE GENOMIC DNA]</scope>
    <source>
        <strain evidence="3 4">BS15</strain>
    </source>
</reference>
<evidence type="ECO:0000313" key="3">
    <source>
        <dbReference type="EMBL" id="GJN93331.1"/>
    </source>
</evidence>
<proteinExistence type="predicted"/>
<dbReference type="EMBL" id="BQKY01000013">
    <property type="protein sequence ID" value="GJN93331.1"/>
    <property type="molecule type" value="Genomic_DNA"/>
</dbReference>
<dbReference type="InterPro" id="IPR039540">
    <property type="entry name" value="UBL3-like_ubiquitin_dom"/>
</dbReference>
<name>A0AAV5GL79_9BASI</name>
<dbReference type="Pfam" id="PF13881">
    <property type="entry name" value="Rad60-SLD_2"/>
    <property type="match status" value="1"/>
</dbReference>